<dbReference type="Proteomes" id="UP000004191">
    <property type="component" value="Unassembled WGS sequence"/>
</dbReference>
<dbReference type="STRING" id="883114.HMPREF9709_00944"/>
<feature type="compositionally biased region" description="Basic and acidic residues" evidence="5">
    <location>
        <begin position="1"/>
        <end position="11"/>
    </location>
</feature>
<accession>H3NNN3</accession>
<dbReference type="EMBL" id="AGEI01000021">
    <property type="protein sequence ID" value="EHR34008.1"/>
    <property type="molecule type" value="Genomic_DNA"/>
</dbReference>
<dbReference type="PATRIC" id="fig|883114.3.peg.934"/>
<keyword evidence="2 6" id="KW-0812">Transmembrane</keyword>
<keyword evidence="3 6" id="KW-1133">Transmembrane helix</keyword>
<dbReference type="Pfam" id="PF04228">
    <property type="entry name" value="Zn_peptidase"/>
    <property type="match status" value="1"/>
</dbReference>
<dbReference type="AlphaFoldDB" id="H3NNN3"/>
<comment type="subcellular location">
    <subcellularLocation>
        <location evidence="1">Membrane</location>
        <topology evidence="1">Single-pass membrane protein</topology>
    </subcellularLocation>
</comment>
<evidence type="ECO:0000256" key="3">
    <source>
        <dbReference type="ARBA" id="ARBA00022989"/>
    </source>
</evidence>
<evidence type="ECO:0000313" key="7">
    <source>
        <dbReference type="EMBL" id="EHR34008.1"/>
    </source>
</evidence>
<evidence type="ECO:0000256" key="4">
    <source>
        <dbReference type="ARBA" id="ARBA00023136"/>
    </source>
</evidence>
<protein>
    <recommendedName>
        <fullName evidence="9">Neutral zinc metallopeptidase</fullName>
    </recommendedName>
</protein>
<evidence type="ECO:0000256" key="6">
    <source>
        <dbReference type="SAM" id="Phobius"/>
    </source>
</evidence>
<evidence type="ECO:0000256" key="5">
    <source>
        <dbReference type="SAM" id="MobiDB-lite"/>
    </source>
</evidence>
<evidence type="ECO:0000313" key="8">
    <source>
        <dbReference type="Proteomes" id="UP000004191"/>
    </source>
</evidence>
<reference evidence="7 8" key="1">
    <citation type="submission" date="2012-01" db="EMBL/GenBank/DDBJ databases">
        <title>The Genome Sequence of Helcococcus kunzii ATCC 51366.</title>
        <authorList>
            <consortium name="The Broad Institute Genome Sequencing Platform"/>
            <person name="Earl A."/>
            <person name="Ward D."/>
            <person name="Feldgarden M."/>
            <person name="Gevers D."/>
            <person name="Huys G."/>
            <person name="Young S.K."/>
            <person name="Zeng Q."/>
            <person name="Gargeya S."/>
            <person name="Fitzgerald M."/>
            <person name="Haas B."/>
            <person name="Abouelleil A."/>
            <person name="Alvarado L."/>
            <person name="Arachchi H.M."/>
            <person name="Berlin A."/>
            <person name="Chapman S.B."/>
            <person name="Gearin G."/>
            <person name="Goldberg J."/>
            <person name="Griggs A."/>
            <person name="Gujja S."/>
            <person name="Hansen M."/>
            <person name="Heiman D."/>
            <person name="Howarth C."/>
            <person name="Larimer J."/>
            <person name="Lui A."/>
            <person name="MacDonald P.J.P."/>
            <person name="McCowen C."/>
            <person name="Montmayeur A."/>
            <person name="Murphy C."/>
            <person name="Neiman D."/>
            <person name="Pearson M."/>
            <person name="Priest M."/>
            <person name="Roberts A."/>
            <person name="Saif S."/>
            <person name="Shea T."/>
            <person name="Sisk P."/>
            <person name="Stolte C."/>
            <person name="Sykes S."/>
            <person name="Wortman J."/>
            <person name="Nusbaum C."/>
            <person name="Birren B."/>
        </authorList>
    </citation>
    <scope>NUCLEOTIDE SEQUENCE [LARGE SCALE GENOMIC DNA]</scope>
    <source>
        <strain evidence="7 8">ATCC 51366</strain>
    </source>
</reference>
<dbReference type="RefSeq" id="WP_005398397.1">
    <property type="nucleotide sequence ID" value="NZ_JH601088.1"/>
</dbReference>
<dbReference type="eggNOG" id="COG2321">
    <property type="taxonomic scope" value="Bacteria"/>
</dbReference>
<dbReference type="InterPro" id="IPR007343">
    <property type="entry name" value="Uncharacterised_pept_Zn_put"/>
</dbReference>
<feature type="region of interest" description="Disordered" evidence="5">
    <location>
        <begin position="1"/>
        <end position="25"/>
    </location>
</feature>
<evidence type="ECO:0000256" key="1">
    <source>
        <dbReference type="ARBA" id="ARBA00004167"/>
    </source>
</evidence>
<feature type="compositionally biased region" description="Polar residues" evidence="5">
    <location>
        <begin position="59"/>
        <end position="73"/>
    </location>
</feature>
<feature type="region of interest" description="Disordered" evidence="5">
    <location>
        <begin position="57"/>
        <end position="77"/>
    </location>
</feature>
<evidence type="ECO:0008006" key="9">
    <source>
        <dbReference type="Google" id="ProtNLM"/>
    </source>
</evidence>
<feature type="transmembrane region" description="Helical" evidence="6">
    <location>
        <begin position="26"/>
        <end position="47"/>
    </location>
</feature>
<keyword evidence="8" id="KW-1185">Reference proteome</keyword>
<organism evidence="7 8">
    <name type="scientific">Helcococcus kunzii ATCC 51366</name>
    <dbReference type="NCBI Taxonomy" id="883114"/>
    <lineage>
        <taxon>Bacteria</taxon>
        <taxon>Bacillati</taxon>
        <taxon>Bacillota</taxon>
        <taxon>Tissierellia</taxon>
        <taxon>Tissierellales</taxon>
        <taxon>Peptoniphilaceae</taxon>
        <taxon>Helcococcus</taxon>
    </lineage>
</organism>
<sequence>MKWQGRRESDNVSKSSGAGRGGRPSLAGIGGLGGTGILILLVVSLLMGQNPLEFIGMTGTDTGRQSENTQEYTPRNEQEAEIEKFLAVVLADTEDVWHKVFKEHGKEYREPKLRIYQDTVNTACGFASNNMGPFYCGGDETVYIDVSFANQLATTLDAAGDFPFAYVLAHEVGHHVQNLIGTLQEVHNLRGRVSDREFNKQMVRLELQADYYAGVFANYVREKGYLEEGDIEEGLRAATGVGDDRLQEMQGGRANPDTFQHGTSKQRSEWFRRGVQFGDLEHGNTFDLVN</sequence>
<keyword evidence="4 6" id="KW-0472">Membrane</keyword>
<dbReference type="GO" id="GO:0016020">
    <property type="term" value="C:membrane"/>
    <property type="evidence" value="ECO:0007669"/>
    <property type="project" value="UniProtKB-SubCell"/>
</dbReference>
<comment type="caution">
    <text evidence="7">The sequence shown here is derived from an EMBL/GenBank/DDBJ whole genome shotgun (WGS) entry which is preliminary data.</text>
</comment>
<gene>
    <name evidence="7" type="ORF">HMPREF9709_00944</name>
</gene>
<dbReference type="HOGENOM" id="CLU_059329_0_0_9"/>
<dbReference type="GeneID" id="96998937"/>
<proteinExistence type="predicted"/>
<dbReference type="OrthoDB" id="9774900at2"/>
<name>H3NNN3_9FIRM</name>
<evidence type="ECO:0000256" key="2">
    <source>
        <dbReference type="ARBA" id="ARBA00022692"/>
    </source>
</evidence>
<dbReference type="PANTHER" id="PTHR30168:SF0">
    <property type="entry name" value="INNER MEMBRANE PROTEIN"/>
    <property type="match status" value="1"/>
</dbReference>
<dbReference type="PANTHER" id="PTHR30168">
    <property type="entry name" value="PUTATIVE MEMBRANE PROTEIN YPFJ"/>
    <property type="match status" value="1"/>
</dbReference>